<dbReference type="EMBL" id="JAHWGI010001242">
    <property type="protein sequence ID" value="KAK3925948.1"/>
    <property type="molecule type" value="Genomic_DNA"/>
</dbReference>
<protein>
    <submittedName>
        <fullName evidence="2">Proline--tRNA ligase</fullName>
    </submittedName>
</protein>
<keyword evidence="3" id="KW-1185">Reference proteome</keyword>
<keyword evidence="2" id="KW-0436">Ligase</keyword>
<evidence type="ECO:0000313" key="3">
    <source>
        <dbReference type="Proteomes" id="UP001219518"/>
    </source>
</evidence>
<dbReference type="AlphaFoldDB" id="A0AAE1HRA1"/>
<gene>
    <name evidence="2" type="ORF">KUF71_014197</name>
</gene>
<evidence type="ECO:0000256" key="1">
    <source>
        <dbReference type="SAM" id="MobiDB-lite"/>
    </source>
</evidence>
<comment type="caution">
    <text evidence="2">The sequence shown here is derived from an EMBL/GenBank/DDBJ whole genome shotgun (WGS) entry which is preliminary data.</text>
</comment>
<dbReference type="Proteomes" id="UP001219518">
    <property type="component" value="Unassembled WGS sequence"/>
</dbReference>
<proteinExistence type="predicted"/>
<feature type="region of interest" description="Disordered" evidence="1">
    <location>
        <begin position="190"/>
        <end position="223"/>
    </location>
</feature>
<sequence length="465" mass="52303">MWRSVATVATKLYMNDNAKFPPELRAECPSSIPSVRTTNPAEGFHSDFNRQFNSSHPNMHILCETILLIQNQTYITINTIKKGRLHQESNQARERRIRRTYMETGSYVPLKNVPKTIRPHFCRPAAEKLNIASYNRTVNRITRPQVVLCALGTDSPGFAQRCDLVEKMDCEEKDASKEISYPIKKKKKNVPVRKRLADAPSVENDASSVERPPSASVTSPLSLPIPELSTDSSINITDLSLGSLGSPPLFCSTDTGVCSSAPEPSVQNSSPVLDSDAKPLLFNVKDKLAFLLPNLFIPVVDNGGIHILQIGRRESKAVQREIFVSTAGAVRMEVHGYPFDPRSLLSGVLPQQPLTPDNEGYFIDRVLQIVGNVRLLEICAGVDKEEYKDVWDVIEGDTIVDDTFKECRYTETLRSKICVMLIDAKKWRCMECTKLQPFLRRALHSKKNICHPHTNNRFLQEDQKL</sequence>
<accession>A0AAE1HRA1</accession>
<dbReference type="GO" id="GO:0016874">
    <property type="term" value="F:ligase activity"/>
    <property type="evidence" value="ECO:0007669"/>
    <property type="project" value="UniProtKB-KW"/>
</dbReference>
<reference evidence="2" key="1">
    <citation type="submission" date="2021-07" db="EMBL/GenBank/DDBJ databases">
        <authorList>
            <person name="Catto M.A."/>
            <person name="Jacobson A."/>
            <person name="Kennedy G."/>
            <person name="Labadie P."/>
            <person name="Hunt B.G."/>
            <person name="Srinivasan R."/>
        </authorList>
    </citation>
    <scope>NUCLEOTIDE SEQUENCE</scope>
    <source>
        <strain evidence="2">PL_HMW_Pooled</strain>
        <tissue evidence="2">Head</tissue>
    </source>
</reference>
<organism evidence="2 3">
    <name type="scientific">Frankliniella fusca</name>
    <dbReference type="NCBI Taxonomy" id="407009"/>
    <lineage>
        <taxon>Eukaryota</taxon>
        <taxon>Metazoa</taxon>
        <taxon>Ecdysozoa</taxon>
        <taxon>Arthropoda</taxon>
        <taxon>Hexapoda</taxon>
        <taxon>Insecta</taxon>
        <taxon>Pterygota</taxon>
        <taxon>Neoptera</taxon>
        <taxon>Paraneoptera</taxon>
        <taxon>Thysanoptera</taxon>
        <taxon>Terebrantia</taxon>
        <taxon>Thripoidea</taxon>
        <taxon>Thripidae</taxon>
        <taxon>Frankliniella</taxon>
    </lineage>
</organism>
<evidence type="ECO:0000313" key="2">
    <source>
        <dbReference type="EMBL" id="KAK3925948.1"/>
    </source>
</evidence>
<reference evidence="2" key="2">
    <citation type="journal article" date="2023" name="BMC Genomics">
        <title>Pest status, molecular evolution, and epigenetic factors derived from the genome assembly of Frankliniella fusca, a thysanopteran phytovirus vector.</title>
        <authorList>
            <person name="Catto M.A."/>
            <person name="Labadie P.E."/>
            <person name="Jacobson A.L."/>
            <person name="Kennedy G.G."/>
            <person name="Srinivasan R."/>
            <person name="Hunt B.G."/>
        </authorList>
    </citation>
    <scope>NUCLEOTIDE SEQUENCE</scope>
    <source>
        <strain evidence="2">PL_HMW_Pooled</strain>
    </source>
</reference>
<name>A0AAE1HRA1_9NEOP</name>